<name>A0A6J5KRZ4_9CAUD</name>
<reference evidence="2" key="1">
    <citation type="submission" date="2020-04" db="EMBL/GenBank/DDBJ databases">
        <authorList>
            <person name="Chiriac C."/>
            <person name="Salcher M."/>
            <person name="Ghai R."/>
            <person name="Kavagutti S V."/>
        </authorList>
    </citation>
    <scope>NUCLEOTIDE SEQUENCE</scope>
</reference>
<evidence type="ECO:0000313" key="2">
    <source>
        <dbReference type="EMBL" id="CAB4123009.1"/>
    </source>
</evidence>
<organism evidence="2">
    <name type="scientific">uncultured Caudovirales phage</name>
    <dbReference type="NCBI Taxonomy" id="2100421"/>
    <lineage>
        <taxon>Viruses</taxon>
        <taxon>Duplodnaviria</taxon>
        <taxon>Heunggongvirae</taxon>
        <taxon>Uroviricota</taxon>
        <taxon>Caudoviricetes</taxon>
        <taxon>Peduoviridae</taxon>
        <taxon>Maltschvirus</taxon>
        <taxon>Maltschvirus maltsch</taxon>
    </lineage>
</organism>
<accession>A0A6J5KRZ4</accession>
<protein>
    <submittedName>
        <fullName evidence="2">Smr domain containing protein</fullName>
    </submittedName>
</protein>
<sequence>MRTLDSKEQKLWQSYMDQLTRMPGMVPYRPTRKVSYQLDLHSFTVHQAYLRCQDFIYQHLQQGTHYVTVITGRGGQIADEFPAWVKNIQGVKKIIPLDGDMDSAGSWMLMLQRPKKTA</sequence>
<proteinExistence type="predicted"/>
<dbReference type="EMBL" id="LR796167">
    <property type="protein sequence ID" value="CAB4123009.1"/>
    <property type="molecule type" value="Genomic_DNA"/>
</dbReference>
<dbReference type="Gene3D" id="3.30.1370.110">
    <property type="match status" value="1"/>
</dbReference>
<dbReference type="InterPro" id="IPR036063">
    <property type="entry name" value="Smr_dom_sf"/>
</dbReference>
<gene>
    <name evidence="2" type="ORF">UFOVP29_168</name>
</gene>
<evidence type="ECO:0000259" key="1">
    <source>
        <dbReference type="Pfam" id="PF01713"/>
    </source>
</evidence>
<feature type="domain" description="Smr" evidence="1">
    <location>
        <begin position="38"/>
        <end position="106"/>
    </location>
</feature>
<dbReference type="Pfam" id="PF01713">
    <property type="entry name" value="Smr"/>
    <property type="match status" value="1"/>
</dbReference>
<dbReference type="SUPFAM" id="SSF160443">
    <property type="entry name" value="SMR domain-like"/>
    <property type="match status" value="1"/>
</dbReference>
<dbReference type="InterPro" id="IPR002625">
    <property type="entry name" value="Smr_dom"/>
</dbReference>